<dbReference type="EMBL" id="LFOD01000006">
    <property type="protein sequence ID" value="KMV18750.1"/>
    <property type="molecule type" value="Genomic_DNA"/>
</dbReference>
<dbReference type="RefSeq" id="WP_019345243.1">
    <property type="nucleotide sequence ID" value="NZ_AGSZ01000255.1"/>
</dbReference>
<dbReference type="OrthoDB" id="8183309at2"/>
<gene>
    <name evidence="1" type="ORF">ACT17_10125</name>
</gene>
<dbReference type="InterPro" id="IPR023213">
    <property type="entry name" value="CAT-like_dom_sf"/>
</dbReference>
<proteinExistence type="predicted"/>
<organism evidence="1 2">
    <name type="scientific">Mycolicibacterium conceptionense</name>
    <dbReference type="NCBI Taxonomy" id="451644"/>
    <lineage>
        <taxon>Bacteria</taxon>
        <taxon>Bacillati</taxon>
        <taxon>Actinomycetota</taxon>
        <taxon>Actinomycetes</taxon>
        <taxon>Mycobacteriales</taxon>
        <taxon>Mycobacteriaceae</taxon>
        <taxon>Mycolicibacterium</taxon>
    </lineage>
</organism>
<evidence type="ECO:0008006" key="3">
    <source>
        <dbReference type="Google" id="ProtNLM"/>
    </source>
</evidence>
<dbReference type="AlphaFoldDB" id="A0A0J8UEJ2"/>
<sequence length="442" mass="47379">MDCRLAYIDQASFLSLRALDRGPLMQYTWIYDRPVDLDGIRRFQRNLAGGLLGRRIERSPLPFGRHRWVASPAQADLEVSVSDCPRADVWAWADDRIRRPIDPERGPAWHLGVQPFSDGGAAVSLVASHSVVDGQAMTMSVAEAVTGAKRELGYPEPGSRSRRQALAEDARAAFRSVPDIGRAAVAAVRVARAEREDLASSFKTAADVPPAGDDLPVLAPTVAVFIDVEQWDDRARRLGGTSNSLFAGVAARLGQKLGRPGADGTVMLSWPVSERTPTDTRANALIAAKMRADPDTVTTDLSAVRSAMKAALAESAELSARLLAPLPLTPLTPKALVRRLEAMVVSVDNPIGCSNIGELDPAMNRPDGTDADLVSLRLLEPQITTRVLNRIGGYLSLVSGRVNGRIFISVGAWTVGAVNSKEALRATVRAGLDDFGLSGVVE</sequence>
<dbReference type="SUPFAM" id="SSF52777">
    <property type="entry name" value="CoA-dependent acyltransferases"/>
    <property type="match status" value="1"/>
</dbReference>
<comment type="caution">
    <text evidence="1">The sequence shown here is derived from an EMBL/GenBank/DDBJ whole genome shotgun (WGS) entry which is preliminary data.</text>
</comment>
<accession>A0A0J8UEJ2</accession>
<evidence type="ECO:0000313" key="2">
    <source>
        <dbReference type="Proteomes" id="UP000037594"/>
    </source>
</evidence>
<dbReference type="Gene3D" id="3.30.559.10">
    <property type="entry name" value="Chloramphenicol acetyltransferase-like domain"/>
    <property type="match status" value="1"/>
</dbReference>
<dbReference type="PATRIC" id="fig|451644.5.peg.2082"/>
<name>A0A0J8UEJ2_9MYCO</name>
<dbReference type="Proteomes" id="UP000037594">
    <property type="component" value="Unassembled WGS sequence"/>
</dbReference>
<evidence type="ECO:0000313" key="1">
    <source>
        <dbReference type="EMBL" id="KMV18750.1"/>
    </source>
</evidence>
<reference evidence="1 2" key="1">
    <citation type="submission" date="2015-06" db="EMBL/GenBank/DDBJ databases">
        <title>Genome sequence of Mycobacterium conceptionense strain MLE.</title>
        <authorList>
            <person name="Greninger A.L."/>
            <person name="Cunningham G."/>
            <person name="Chiu C.Y."/>
            <person name="Miller S."/>
        </authorList>
    </citation>
    <scope>NUCLEOTIDE SEQUENCE [LARGE SCALE GENOMIC DNA]</scope>
    <source>
        <strain evidence="1 2">MLE</strain>
    </source>
</reference>
<protein>
    <recommendedName>
        <fullName evidence="3">Fatty acyl-AMP ligase FadD28 and polyketide synthase</fullName>
    </recommendedName>
</protein>